<feature type="chain" id="PRO_5013280663" description="Peptidase inhibitor family I36" evidence="1">
    <location>
        <begin position="28"/>
        <end position="105"/>
    </location>
</feature>
<reference evidence="2 3" key="1">
    <citation type="submission" date="2017-06" db="EMBL/GenBank/DDBJ databases">
        <authorList>
            <person name="Kim H.J."/>
            <person name="Triplett B.A."/>
        </authorList>
    </citation>
    <scope>NUCLEOTIDE SEQUENCE [LARGE SCALE GENOMIC DNA]</scope>
    <source>
        <strain evidence="2 3">CGMCC 4.5593</strain>
    </source>
</reference>
<organism evidence="2 3">
    <name type="scientific">Asanoa hainanensis</name>
    <dbReference type="NCBI Taxonomy" id="560556"/>
    <lineage>
        <taxon>Bacteria</taxon>
        <taxon>Bacillati</taxon>
        <taxon>Actinomycetota</taxon>
        <taxon>Actinomycetes</taxon>
        <taxon>Micromonosporales</taxon>
        <taxon>Micromonosporaceae</taxon>
        <taxon>Asanoa</taxon>
    </lineage>
</organism>
<dbReference type="AlphaFoldDB" id="A0A239N0I1"/>
<evidence type="ECO:0000313" key="3">
    <source>
        <dbReference type="Proteomes" id="UP000198362"/>
    </source>
</evidence>
<dbReference type="EMBL" id="FZPH01000007">
    <property type="protein sequence ID" value="SNT48260.1"/>
    <property type="molecule type" value="Genomic_DNA"/>
</dbReference>
<proteinExistence type="predicted"/>
<evidence type="ECO:0008006" key="4">
    <source>
        <dbReference type="Google" id="ProtNLM"/>
    </source>
</evidence>
<feature type="signal peptide" evidence="1">
    <location>
        <begin position="1"/>
        <end position="27"/>
    </location>
</feature>
<evidence type="ECO:0000313" key="2">
    <source>
        <dbReference type="EMBL" id="SNT48260.1"/>
    </source>
</evidence>
<protein>
    <recommendedName>
        <fullName evidence="4">Peptidase inhibitor family I36</fullName>
    </recommendedName>
</protein>
<gene>
    <name evidence="2" type="ORF">SAMN05421812_10778</name>
</gene>
<accession>A0A239N0I1</accession>
<name>A0A239N0I1_9ACTN</name>
<keyword evidence="1" id="KW-0732">Signal</keyword>
<dbReference type="Proteomes" id="UP000198362">
    <property type="component" value="Unassembled WGS sequence"/>
</dbReference>
<evidence type="ECO:0000256" key="1">
    <source>
        <dbReference type="SAM" id="SignalP"/>
    </source>
</evidence>
<keyword evidence="3" id="KW-1185">Reference proteome</keyword>
<sequence>MMRRKALAVAAAIGVLATTLMATPALAVNNAYCQIGSWSCVSASIPVNANHELGYQVRAVRGILCYYVVRDVGNGVAVASGSTTTIVGWNTIPGLYLELAGRAES</sequence>